<reference evidence="5 6" key="1">
    <citation type="journal article" date="2015" name="Sci. Rep.">
        <title>Chromosome-level genome map provides insights into diverse defense mechanisms in the medicinal fungus Ganoderma sinense.</title>
        <authorList>
            <person name="Zhu Y."/>
            <person name="Xu J."/>
            <person name="Sun C."/>
            <person name="Zhou S."/>
            <person name="Xu H."/>
            <person name="Nelson D.R."/>
            <person name="Qian J."/>
            <person name="Song J."/>
            <person name="Luo H."/>
            <person name="Xiang L."/>
            <person name="Li Y."/>
            <person name="Xu Z."/>
            <person name="Ji A."/>
            <person name="Wang L."/>
            <person name="Lu S."/>
            <person name="Hayward A."/>
            <person name="Sun W."/>
            <person name="Li X."/>
            <person name="Schwartz D.C."/>
            <person name="Wang Y."/>
            <person name="Chen S."/>
        </authorList>
    </citation>
    <scope>NUCLEOTIDE SEQUENCE [LARGE SCALE GENOMIC DNA]</scope>
    <source>
        <strain evidence="5 6">ZZ0214-1</strain>
    </source>
</reference>
<feature type="transmembrane region" description="Helical" evidence="3">
    <location>
        <begin position="61"/>
        <end position="86"/>
    </location>
</feature>
<dbReference type="EMBL" id="AYKW01000006">
    <property type="protein sequence ID" value="PIL34141.1"/>
    <property type="molecule type" value="Genomic_DNA"/>
</dbReference>
<dbReference type="AlphaFoldDB" id="A0A2G8SK42"/>
<dbReference type="Proteomes" id="UP000230002">
    <property type="component" value="Unassembled WGS sequence"/>
</dbReference>
<feature type="compositionally biased region" description="Basic and acidic residues" evidence="2">
    <location>
        <begin position="414"/>
        <end position="427"/>
    </location>
</feature>
<dbReference type="PANTHER" id="PTHR12064:SF90">
    <property type="entry name" value="CNNM TRANSMEMBRANE DOMAIN-CONTAINING PROTEIN"/>
    <property type="match status" value="1"/>
</dbReference>
<feature type="domain" description="CNNM transmembrane" evidence="4">
    <location>
        <begin position="57"/>
        <end position="237"/>
    </location>
</feature>
<feature type="compositionally biased region" description="Basic residues" evidence="2">
    <location>
        <begin position="460"/>
        <end position="475"/>
    </location>
</feature>
<dbReference type="GO" id="GO:0016020">
    <property type="term" value="C:membrane"/>
    <property type="evidence" value="ECO:0007669"/>
    <property type="project" value="UniProtKB-UniRule"/>
</dbReference>
<evidence type="ECO:0000259" key="4">
    <source>
        <dbReference type="PROSITE" id="PS51846"/>
    </source>
</evidence>
<name>A0A2G8SK42_9APHY</name>
<feature type="region of interest" description="Disordered" evidence="2">
    <location>
        <begin position="414"/>
        <end position="482"/>
    </location>
</feature>
<dbReference type="InterPro" id="IPR046342">
    <property type="entry name" value="CBS_dom_sf"/>
</dbReference>
<dbReference type="PANTHER" id="PTHR12064">
    <property type="entry name" value="METAL TRANSPORTER CNNM"/>
    <property type="match status" value="1"/>
</dbReference>
<feature type="compositionally biased region" description="Polar residues" evidence="2">
    <location>
        <begin position="618"/>
        <end position="632"/>
    </location>
</feature>
<comment type="caution">
    <text evidence="5">The sequence shown here is derived from an EMBL/GenBank/DDBJ whole genome shotgun (WGS) entry which is preliminary data.</text>
</comment>
<accession>A0A2G8SK42</accession>
<dbReference type="OrthoDB" id="5353557at2759"/>
<keyword evidence="1 3" id="KW-0812">Transmembrane</keyword>
<dbReference type="GO" id="GO:0005737">
    <property type="term" value="C:cytoplasm"/>
    <property type="evidence" value="ECO:0007669"/>
    <property type="project" value="TreeGrafter"/>
</dbReference>
<dbReference type="InterPro" id="IPR002550">
    <property type="entry name" value="CNNM"/>
</dbReference>
<dbReference type="SUPFAM" id="SSF54631">
    <property type="entry name" value="CBS-domain pair"/>
    <property type="match status" value="1"/>
</dbReference>
<feature type="compositionally biased region" description="Basic and acidic residues" evidence="2">
    <location>
        <begin position="683"/>
        <end position="708"/>
    </location>
</feature>
<evidence type="ECO:0000313" key="5">
    <source>
        <dbReference type="EMBL" id="PIL34141.1"/>
    </source>
</evidence>
<evidence type="ECO:0000313" key="6">
    <source>
        <dbReference type="Proteomes" id="UP000230002"/>
    </source>
</evidence>
<feature type="transmembrane region" description="Helical" evidence="3">
    <location>
        <begin position="142"/>
        <end position="161"/>
    </location>
</feature>
<gene>
    <name evidence="5" type="ORF">GSI_03852</name>
</gene>
<sequence length="708" mass="76643">MVPTPINHAANRYPRLTYSLLSLATHGLGKLAGYSRQDATDYMHSFVKREPEFERENKAQFIVFVVLIPVLVLLSGLFAGLTLGYMSLDETQLHVLSISGTPKQRKYAEKILPIRKNGHLLLITLLLANMVVNEALPVISEPVLGGGVVSVVVSTVLIVIFSEIIPQSLCTRYGLAIGAQMAWFVRILIFAIGIVSWPVAKFMEIILGPHHGIMYRRAELKELIALHSATGLLGGDLQSDTVTIIGATLDLQEKVVRQAMTPLDKVFMLSINSKLDFDTMKRIGDTGHSRVPVYEEVEVAVVVPHAPAAVRRPSLSQSGASTPPKGAVVAGDAPLPDRMQKVKKIVGVLLVKQLLLLDPKDATPLKNIPLNPIPCVPFNEPLLSILDKFQEGRSHMAIVSRFSVEKAKSVQQEVKKGLTQRLKDRVGMGDSSSSDSSSDESDNETGGASASDHDGSEGGKKKRRWGRKGGKKRKSSKDDVEGKDKLDDVELGDLKKEKQSLVQTGLAKALSIGREQSLPDDAVLAKEQADDFIASMDPYVMPLGIITLEDVVEEVIGEEIYDEFDPEGHARVAPHISPDAKRFFSRLRGRSVEPSTSARPEGGLTAATEPVPRGAQTMPASPNLLPQSMSNSPVPPSASVDIGSSPSKKRGLAGKLFGQVKRANTIDVPPSAEDQSQAPAGDTRPEDDKKDAPDKDGDAADEKKEQQE</sequence>
<feature type="region of interest" description="Disordered" evidence="2">
    <location>
        <begin position="587"/>
        <end position="708"/>
    </location>
</feature>
<dbReference type="Gene3D" id="3.10.580.10">
    <property type="entry name" value="CBS-domain"/>
    <property type="match status" value="2"/>
</dbReference>
<dbReference type="GO" id="GO:0030026">
    <property type="term" value="P:intracellular manganese ion homeostasis"/>
    <property type="evidence" value="ECO:0007669"/>
    <property type="project" value="TreeGrafter"/>
</dbReference>
<evidence type="ECO:0000256" key="1">
    <source>
        <dbReference type="PROSITE-ProRule" id="PRU01193"/>
    </source>
</evidence>
<dbReference type="InterPro" id="IPR045095">
    <property type="entry name" value="ACDP"/>
</dbReference>
<evidence type="ECO:0000256" key="3">
    <source>
        <dbReference type="SAM" id="Phobius"/>
    </source>
</evidence>
<protein>
    <submittedName>
        <fullName evidence="5">Transporter</fullName>
    </submittedName>
</protein>
<dbReference type="GO" id="GO:0010960">
    <property type="term" value="P:magnesium ion homeostasis"/>
    <property type="evidence" value="ECO:0007669"/>
    <property type="project" value="InterPro"/>
</dbReference>
<dbReference type="PROSITE" id="PS51846">
    <property type="entry name" value="CNNM"/>
    <property type="match status" value="1"/>
</dbReference>
<feature type="transmembrane region" description="Helical" evidence="3">
    <location>
        <begin position="173"/>
        <end position="197"/>
    </location>
</feature>
<dbReference type="STRING" id="1077348.A0A2G8SK42"/>
<proteinExistence type="predicted"/>
<keyword evidence="1 3" id="KW-0472">Membrane</keyword>
<keyword evidence="1 3" id="KW-1133">Transmembrane helix</keyword>
<dbReference type="Pfam" id="PF01595">
    <property type="entry name" value="CNNM"/>
    <property type="match status" value="1"/>
</dbReference>
<organism evidence="5 6">
    <name type="scientific">Ganoderma sinense ZZ0214-1</name>
    <dbReference type="NCBI Taxonomy" id="1077348"/>
    <lineage>
        <taxon>Eukaryota</taxon>
        <taxon>Fungi</taxon>
        <taxon>Dikarya</taxon>
        <taxon>Basidiomycota</taxon>
        <taxon>Agaricomycotina</taxon>
        <taxon>Agaricomycetes</taxon>
        <taxon>Polyporales</taxon>
        <taxon>Polyporaceae</taxon>
        <taxon>Ganoderma</taxon>
    </lineage>
</organism>
<keyword evidence="6" id="KW-1185">Reference proteome</keyword>
<evidence type="ECO:0000256" key="2">
    <source>
        <dbReference type="SAM" id="MobiDB-lite"/>
    </source>
</evidence>